<organism evidence="4 5">
    <name type="scientific">Koleobacter methoxysyntrophicus</name>
    <dbReference type="NCBI Taxonomy" id="2751313"/>
    <lineage>
        <taxon>Bacteria</taxon>
        <taxon>Bacillati</taxon>
        <taxon>Bacillota</taxon>
        <taxon>Clostridia</taxon>
        <taxon>Koleobacterales</taxon>
        <taxon>Koleobacteraceae</taxon>
        <taxon>Koleobacter</taxon>
    </lineage>
</organism>
<dbReference type="PROSITE" id="PS51257">
    <property type="entry name" value="PROKAR_LIPOPROTEIN"/>
    <property type="match status" value="1"/>
</dbReference>
<dbReference type="PANTHER" id="PTHR33376">
    <property type="match status" value="1"/>
</dbReference>
<dbReference type="EMBL" id="CP059066">
    <property type="protein sequence ID" value="QSQ08290.1"/>
    <property type="molecule type" value="Genomic_DNA"/>
</dbReference>
<name>A0A8A0RKY7_9FIRM</name>
<evidence type="ECO:0000256" key="2">
    <source>
        <dbReference type="ARBA" id="ARBA00022448"/>
    </source>
</evidence>
<evidence type="ECO:0000313" key="5">
    <source>
        <dbReference type="Proteomes" id="UP000662904"/>
    </source>
</evidence>
<dbReference type="NCBIfam" id="TIGR00787">
    <property type="entry name" value="dctP"/>
    <property type="match status" value="1"/>
</dbReference>
<keyword evidence="5" id="KW-1185">Reference proteome</keyword>
<keyword evidence="2" id="KW-0813">Transport</keyword>
<evidence type="ECO:0000313" key="4">
    <source>
        <dbReference type="EMBL" id="QSQ08290.1"/>
    </source>
</evidence>
<dbReference type="GO" id="GO:0030288">
    <property type="term" value="C:outer membrane-bounded periplasmic space"/>
    <property type="evidence" value="ECO:0007669"/>
    <property type="project" value="InterPro"/>
</dbReference>
<dbReference type="AlphaFoldDB" id="A0A8A0RKY7"/>
<dbReference type="CDD" id="cd13676">
    <property type="entry name" value="PBP2_TRAP_DctP2_like"/>
    <property type="match status" value="1"/>
</dbReference>
<dbReference type="Proteomes" id="UP000662904">
    <property type="component" value="Chromosome"/>
</dbReference>
<dbReference type="GO" id="GO:0055085">
    <property type="term" value="P:transmembrane transport"/>
    <property type="evidence" value="ECO:0007669"/>
    <property type="project" value="InterPro"/>
</dbReference>
<dbReference type="Gene3D" id="3.40.190.170">
    <property type="entry name" value="Bacterial extracellular solute-binding protein, family 7"/>
    <property type="match status" value="1"/>
</dbReference>
<accession>A0A8A0RKY7</accession>
<protein>
    <submittedName>
        <fullName evidence="4">Solute-binding protein</fullName>
    </submittedName>
</protein>
<dbReference type="KEGG" id="kme:H0A61_00610"/>
<dbReference type="InterPro" id="IPR004682">
    <property type="entry name" value="TRAP_DctP"/>
</dbReference>
<dbReference type="PANTHER" id="PTHR33376:SF7">
    <property type="entry name" value="C4-DICARBOXYLATE-BINDING PROTEIN DCTB"/>
    <property type="match status" value="1"/>
</dbReference>
<dbReference type="PIRSF" id="PIRSF006470">
    <property type="entry name" value="DctB"/>
    <property type="match status" value="1"/>
</dbReference>
<dbReference type="SUPFAM" id="SSF53850">
    <property type="entry name" value="Periplasmic binding protein-like II"/>
    <property type="match status" value="1"/>
</dbReference>
<gene>
    <name evidence="4" type="ORF">H0A61_00610</name>
</gene>
<dbReference type="NCBIfam" id="NF037995">
    <property type="entry name" value="TRAP_S1"/>
    <property type="match status" value="1"/>
</dbReference>
<keyword evidence="3" id="KW-0732">Signal</keyword>
<dbReference type="Pfam" id="PF03480">
    <property type="entry name" value="DctP"/>
    <property type="match status" value="1"/>
</dbReference>
<evidence type="ECO:0000256" key="1">
    <source>
        <dbReference type="ARBA" id="ARBA00009023"/>
    </source>
</evidence>
<dbReference type="InterPro" id="IPR018389">
    <property type="entry name" value="DctP_fam"/>
</dbReference>
<evidence type="ECO:0000256" key="3">
    <source>
        <dbReference type="ARBA" id="ARBA00022729"/>
    </source>
</evidence>
<dbReference type="RefSeq" id="WP_206708510.1">
    <property type="nucleotide sequence ID" value="NZ_CP059066.1"/>
</dbReference>
<comment type="similarity">
    <text evidence="1">Belongs to the bacterial solute-binding protein 7 family.</text>
</comment>
<sequence>MKKVLILLSITVICLGLILTGCGGKQGDSKPDDAANKPITIKLAYVVPETQSTHIASEKVFKNYVEEKSGGRLKVELYPNGQLGSDRQAIEGVSLGTIEMTIPAAAVLSGFEEKFMVFDLPFLFESREAAHRALDGELGQKLSELLIPHGLKNLVFAENGFRNITNNKKPITTPDDLKGLKIRTMENPVHIAAFKALGANPTPMAFGELFTALQQGTVDAQENPISLIYTSKFYEVQKYCTLSGHVYAPTAVLINNDFYNSLPEDLQKIIREAAVAYRDYQRELAGQQDTEFIAKLKEAGMQVNELTPEQKKAFVEATKVVYEQFESKIGKDLIEMARAANK</sequence>
<dbReference type="InterPro" id="IPR038404">
    <property type="entry name" value="TRAP_DctP_sf"/>
</dbReference>
<reference evidence="4" key="1">
    <citation type="submission" date="2020-07" db="EMBL/GenBank/DDBJ databases">
        <title>Koleobacter methoxysyntrophicus gen. nov., sp. nov., a novel anaerobic bacterium isolated from deep subsurface oil field and proposal of Koleobacterales ord. nov. in the phylum Firmicutes.</title>
        <authorList>
            <person name="Sakamoto S."/>
            <person name="Tamaki H."/>
        </authorList>
    </citation>
    <scope>NUCLEOTIDE SEQUENCE</scope>
    <source>
        <strain evidence="4">NRmbB1</strain>
    </source>
</reference>
<proteinExistence type="inferred from homology"/>